<dbReference type="NCBIfam" id="TIGR01730">
    <property type="entry name" value="RND_mfp"/>
    <property type="match status" value="1"/>
</dbReference>
<name>A0ABQ2Y0A3_9BURK</name>
<organism evidence="5 6">
    <name type="scientific">Undibacterium squillarum</name>
    <dbReference type="NCBI Taxonomy" id="1131567"/>
    <lineage>
        <taxon>Bacteria</taxon>
        <taxon>Pseudomonadati</taxon>
        <taxon>Pseudomonadota</taxon>
        <taxon>Betaproteobacteria</taxon>
        <taxon>Burkholderiales</taxon>
        <taxon>Oxalobacteraceae</taxon>
        <taxon>Undibacterium</taxon>
    </lineage>
</organism>
<dbReference type="Pfam" id="PF25973">
    <property type="entry name" value="BSH_CzcB"/>
    <property type="match status" value="1"/>
</dbReference>
<dbReference type="InterPro" id="IPR058792">
    <property type="entry name" value="Beta-barrel_RND_2"/>
</dbReference>
<dbReference type="InterPro" id="IPR006143">
    <property type="entry name" value="RND_pump_MFP"/>
</dbReference>
<feature type="domain" description="CzcB-like barrel-sandwich hybrid" evidence="4">
    <location>
        <begin position="73"/>
        <end position="211"/>
    </location>
</feature>
<comment type="caution">
    <text evidence="5">The sequence shown here is derived from an EMBL/GenBank/DDBJ whole genome shotgun (WGS) entry which is preliminary data.</text>
</comment>
<sequence length="397" mass="41769">MLRPGLLLVMIALMLSACSKGDKAAEDKNASASASAQAAKALQVTPEDLYTVKTSAQTSGPVVTGTIQPERKADLRAEISSVVLQVLKENGDPVKRGDLLVRLDDTAIRDSLRSAEEAERASGQSFDQAERQLQRYKTLRASGMASAQQLEDAEVRRNNAQSDLVAAKARTVQARQQLQRTEIRAPFDGVVSERKVSGGDTAAIGKEMLKVIDPASMRLEGLISADRVAQVKAGQDVTFRINGYAGQTFTGKVKRVDTSANATTRQLAVLIGFTDGQVPGIAGLYAEGTIASSSREVLSLESSALVREGDKAYAWQFKNGVLKKVLLQLGERDQRTGNYAIVSGLANGDQVIRTPMSTLKDGQTATLVPSAKPNSAAAPASAAAGAASAQAAASAGK</sequence>
<protein>
    <submittedName>
        <fullName evidence="5">NolF secretion protein</fullName>
    </submittedName>
</protein>
<dbReference type="Gene3D" id="2.40.420.20">
    <property type="match status" value="1"/>
</dbReference>
<accession>A0ABQ2Y0A3</accession>
<dbReference type="PANTHER" id="PTHR30469:SF15">
    <property type="entry name" value="HLYD FAMILY OF SECRETION PROTEINS"/>
    <property type="match status" value="1"/>
</dbReference>
<evidence type="ECO:0000313" key="6">
    <source>
        <dbReference type="Proteomes" id="UP000653343"/>
    </source>
</evidence>
<feature type="chain" id="PRO_5046573790" evidence="2">
    <location>
        <begin position="25"/>
        <end position="397"/>
    </location>
</feature>
<reference evidence="6" key="1">
    <citation type="journal article" date="2019" name="Int. J. Syst. Evol. Microbiol.">
        <title>The Global Catalogue of Microorganisms (GCM) 10K type strain sequencing project: providing services to taxonomists for standard genome sequencing and annotation.</title>
        <authorList>
            <consortium name="The Broad Institute Genomics Platform"/>
            <consortium name="The Broad Institute Genome Sequencing Center for Infectious Disease"/>
            <person name="Wu L."/>
            <person name="Ma J."/>
        </authorList>
    </citation>
    <scope>NUCLEOTIDE SEQUENCE [LARGE SCALE GENOMIC DNA]</scope>
    <source>
        <strain evidence="6">KCTC 23917</strain>
    </source>
</reference>
<evidence type="ECO:0000259" key="3">
    <source>
        <dbReference type="Pfam" id="PF25954"/>
    </source>
</evidence>
<dbReference type="PANTHER" id="PTHR30469">
    <property type="entry name" value="MULTIDRUG RESISTANCE PROTEIN MDTA"/>
    <property type="match status" value="1"/>
</dbReference>
<evidence type="ECO:0000313" key="5">
    <source>
        <dbReference type="EMBL" id="GGX46727.1"/>
    </source>
</evidence>
<dbReference type="Gene3D" id="1.10.287.470">
    <property type="entry name" value="Helix hairpin bin"/>
    <property type="match status" value="1"/>
</dbReference>
<evidence type="ECO:0000256" key="1">
    <source>
        <dbReference type="ARBA" id="ARBA00009477"/>
    </source>
</evidence>
<comment type="similarity">
    <text evidence="1">Belongs to the membrane fusion protein (MFP) (TC 8.A.1) family.</text>
</comment>
<dbReference type="PROSITE" id="PS51257">
    <property type="entry name" value="PROKAR_LIPOPROTEIN"/>
    <property type="match status" value="1"/>
</dbReference>
<keyword evidence="2" id="KW-0732">Signal</keyword>
<dbReference type="SUPFAM" id="SSF111369">
    <property type="entry name" value="HlyD-like secretion proteins"/>
    <property type="match status" value="1"/>
</dbReference>
<dbReference type="Gene3D" id="2.40.30.170">
    <property type="match status" value="1"/>
</dbReference>
<dbReference type="Pfam" id="PF25954">
    <property type="entry name" value="Beta-barrel_RND_2"/>
    <property type="match status" value="1"/>
</dbReference>
<dbReference type="Gene3D" id="2.40.50.100">
    <property type="match status" value="1"/>
</dbReference>
<keyword evidence="6" id="KW-1185">Reference proteome</keyword>
<gene>
    <name evidence="5" type="primary">nolF</name>
    <name evidence="5" type="ORF">GCM10010946_26670</name>
</gene>
<dbReference type="RefSeq" id="WP_189357696.1">
    <property type="nucleotide sequence ID" value="NZ_BMYU01000006.1"/>
</dbReference>
<evidence type="ECO:0000259" key="4">
    <source>
        <dbReference type="Pfam" id="PF25973"/>
    </source>
</evidence>
<dbReference type="EMBL" id="BMYU01000006">
    <property type="protein sequence ID" value="GGX46727.1"/>
    <property type="molecule type" value="Genomic_DNA"/>
</dbReference>
<feature type="signal peptide" evidence="2">
    <location>
        <begin position="1"/>
        <end position="24"/>
    </location>
</feature>
<feature type="domain" description="CusB-like beta-barrel" evidence="3">
    <location>
        <begin position="227"/>
        <end position="278"/>
    </location>
</feature>
<proteinExistence type="inferred from homology"/>
<dbReference type="InterPro" id="IPR058647">
    <property type="entry name" value="BSH_CzcB-like"/>
</dbReference>
<evidence type="ECO:0000256" key="2">
    <source>
        <dbReference type="SAM" id="SignalP"/>
    </source>
</evidence>
<dbReference type="Proteomes" id="UP000653343">
    <property type="component" value="Unassembled WGS sequence"/>
</dbReference>